<dbReference type="RefSeq" id="WP_072901543.1">
    <property type="nucleotide sequence ID" value="NZ_FRAD01000003.1"/>
</dbReference>
<comment type="similarity">
    <text evidence="5 6">Belongs to the FtsA/MreB family.</text>
</comment>
<dbReference type="Proteomes" id="UP000183952">
    <property type="component" value="Unassembled WGS sequence"/>
</dbReference>
<dbReference type="SUPFAM" id="SSF53067">
    <property type="entry name" value="Actin-like ATPase domain"/>
    <property type="match status" value="2"/>
</dbReference>
<dbReference type="InterPro" id="IPR004753">
    <property type="entry name" value="MreB"/>
</dbReference>
<dbReference type="HAMAP" id="MF_02207">
    <property type="entry name" value="MreB"/>
    <property type="match status" value="1"/>
</dbReference>
<dbReference type="InterPro" id="IPR043129">
    <property type="entry name" value="ATPase_NBD"/>
</dbReference>
<evidence type="ECO:0000256" key="1">
    <source>
        <dbReference type="ARBA" id="ARBA00022490"/>
    </source>
</evidence>
<keyword evidence="2 6" id="KW-0547">Nucleotide-binding</keyword>
<dbReference type="PANTHER" id="PTHR42749:SF1">
    <property type="entry name" value="CELL SHAPE-DETERMINING PROTEIN MREB"/>
    <property type="match status" value="1"/>
</dbReference>
<comment type="subunit">
    <text evidence="6">Forms polymers.</text>
</comment>
<evidence type="ECO:0000256" key="2">
    <source>
        <dbReference type="ARBA" id="ARBA00022741"/>
    </source>
</evidence>
<dbReference type="OrthoDB" id="9768127at2"/>
<evidence type="ECO:0000313" key="7">
    <source>
        <dbReference type="EMBL" id="SHJ47242.1"/>
    </source>
</evidence>
<dbReference type="Pfam" id="PF06723">
    <property type="entry name" value="MreB_Mbl"/>
    <property type="match status" value="1"/>
</dbReference>
<evidence type="ECO:0000256" key="5">
    <source>
        <dbReference type="ARBA" id="ARBA00023458"/>
    </source>
</evidence>
<comment type="caution">
    <text evidence="6">Lacks conserved residue(s) required for the propagation of feature annotation.</text>
</comment>
<dbReference type="EMBL" id="FRAD01000003">
    <property type="protein sequence ID" value="SHJ47242.1"/>
    <property type="molecule type" value="Genomic_DNA"/>
</dbReference>
<keyword evidence="4 6" id="KW-0133">Cell shape</keyword>
<dbReference type="PRINTS" id="PR01652">
    <property type="entry name" value="SHAPEPROTEIN"/>
</dbReference>
<protein>
    <recommendedName>
        <fullName evidence="6">Cell shape-determining protein MreB</fullName>
    </recommendedName>
</protein>
<evidence type="ECO:0000256" key="6">
    <source>
        <dbReference type="HAMAP-Rule" id="MF_02207"/>
    </source>
</evidence>
<dbReference type="CDD" id="cd10225">
    <property type="entry name" value="ASKHA_NBD_MreB-like"/>
    <property type="match status" value="1"/>
</dbReference>
<dbReference type="GO" id="GO:0000902">
    <property type="term" value="P:cell morphogenesis"/>
    <property type="evidence" value="ECO:0007669"/>
    <property type="project" value="InterPro"/>
</dbReference>
<dbReference type="PANTHER" id="PTHR42749">
    <property type="entry name" value="CELL SHAPE-DETERMINING PROTEIN MREB"/>
    <property type="match status" value="1"/>
</dbReference>
<dbReference type="NCBIfam" id="NF010539">
    <property type="entry name" value="PRK13927.1"/>
    <property type="match status" value="1"/>
</dbReference>
<proteinExistence type="inferred from homology"/>
<gene>
    <name evidence="6" type="primary">mreB</name>
    <name evidence="7" type="ORF">SAMN02745248_00227</name>
</gene>
<organism evidence="7 8">
    <name type="scientific">Hathewaya proteolytica DSM 3090</name>
    <dbReference type="NCBI Taxonomy" id="1121331"/>
    <lineage>
        <taxon>Bacteria</taxon>
        <taxon>Bacillati</taxon>
        <taxon>Bacillota</taxon>
        <taxon>Clostridia</taxon>
        <taxon>Eubacteriales</taxon>
        <taxon>Clostridiaceae</taxon>
        <taxon>Hathewaya</taxon>
    </lineage>
</organism>
<dbReference type="InterPro" id="IPR056546">
    <property type="entry name" value="MreB_MamK-like"/>
</dbReference>
<feature type="binding site" evidence="6">
    <location>
        <begin position="208"/>
        <end position="211"/>
    </location>
    <ligand>
        <name>ATP</name>
        <dbReference type="ChEBI" id="CHEBI:30616"/>
    </ligand>
</feature>
<keyword evidence="3 6" id="KW-0067">ATP-binding</keyword>
<dbReference type="AlphaFoldDB" id="A0A1M6JKU9"/>
<evidence type="ECO:0000256" key="4">
    <source>
        <dbReference type="ARBA" id="ARBA00022960"/>
    </source>
</evidence>
<dbReference type="GO" id="GO:0005524">
    <property type="term" value="F:ATP binding"/>
    <property type="evidence" value="ECO:0007669"/>
    <property type="project" value="UniProtKB-KW"/>
</dbReference>
<feature type="binding site" evidence="6">
    <location>
        <begin position="160"/>
        <end position="162"/>
    </location>
    <ligand>
        <name>ATP</name>
        <dbReference type="ChEBI" id="CHEBI:30616"/>
    </ligand>
</feature>
<keyword evidence="1 6" id="KW-0963">Cytoplasm</keyword>
<dbReference type="NCBIfam" id="TIGR00904">
    <property type="entry name" value="mreB"/>
    <property type="match status" value="1"/>
</dbReference>
<keyword evidence="8" id="KW-1185">Reference proteome</keyword>
<sequence length="338" mass="36499">MSFLGMSKDMGIDLGTSNTVIYVKGKGIVLEEPSVIAINRDNGNILAVGKEAKEMIGKTPDNIITIRPMKGGVIADYNATQKMISYFIKKLSLKSVFTSPRIVVCYPSCITEVERNAIENATRNAGARDVFLLEEPRAAAIGADLPIGEPTGCMVVGIGGGTTEIAVLSLGGIVTSQSIRVAGDEFDNSIIVYMRREYNLAIGEKTAEEIKINIGCVRLSEDGELKSMKIKGRDLLTGLPKYIFVTEKDVEQALRESVHVILDAIKYTLEKTPPELSADVMRRGITLTGGGAMLKGLDKIIEESTHVPVHVAEKPLECVALGAGKALQNINIIHKSRK</sequence>
<comment type="subcellular location">
    <subcellularLocation>
        <location evidence="6">Cytoplasm</location>
    </subcellularLocation>
    <text evidence="6">Membrane-associated.</text>
</comment>
<evidence type="ECO:0000256" key="3">
    <source>
        <dbReference type="ARBA" id="ARBA00022840"/>
    </source>
</evidence>
<dbReference type="GO" id="GO:0008360">
    <property type="term" value="P:regulation of cell shape"/>
    <property type="evidence" value="ECO:0007669"/>
    <property type="project" value="UniProtKB-UniRule"/>
</dbReference>
<accession>A0A1M6JKU9</accession>
<comment type="function">
    <text evidence="6">Forms membrane-associated dynamic filaments that are essential for cell shape determination. Acts by regulating cell wall synthesis and cell elongation, and thus cell shape. A feedback loop between cell geometry and MreB localization may maintain elongated cell shape by targeting cell wall growth to regions of negative cell wall curvature.</text>
</comment>
<reference evidence="7 8" key="1">
    <citation type="submission" date="2016-11" db="EMBL/GenBank/DDBJ databases">
        <authorList>
            <person name="Jaros S."/>
            <person name="Januszkiewicz K."/>
            <person name="Wedrychowicz H."/>
        </authorList>
    </citation>
    <scope>NUCLEOTIDE SEQUENCE [LARGE SCALE GENOMIC DNA]</scope>
    <source>
        <strain evidence="7 8">DSM 3090</strain>
    </source>
</reference>
<dbReference type="STRING" id="1121331.SAMN02745248_00227"/>
<evidence type="ECO:0000313" key="8">
    <source>
        <dbReference type="Proteomes" id="UP000183952"/>
    </source>
</evidence>
<dbReference type="Gene3D" id="3.30.420.40">
    <property type="match status" value="3"/>
</dbReference>
<dbReference type="GO" id="GO:0005737">
    <property type="term" value="C:cytoplasm"/>
    <property type="evidence" value="ECO:0007669"/>
    <property type="project" value="UniProtKB-SubCell"/>
</dbReference>
<name>A0A1M6JKU9_9CLOT</name>